<keyword evidence="5" id="KW-0804">Transcription</keyword>
<comment type="caution">
    <text evidence="7">The sequence shown here is derived from an EMBL/GenBank/DDBJ whole genome shotgun (WGS) entry which is preliminary data.</text>
</comment>
<dbReference type="InterPro" id="IPR000524">
    <property type="entry name" value="Tscrpt_reg_HTH_GntR"/>
</dbReference>
<dbReference type="Gene3D" id="3.40.640.10">
    <property type="entry name" value="Type I PLP-dependent aspartate aminotransferase-like (Major domain)"/>
    <property type="match status" value="1"/>
</dbReference>
<dbReference type="Pfam" id="PF00392">
    <property type="entry name" value="GntR"/>
    <property type="match status" value="1"/>
</dbReference>
<dbReference type="SUPFAM" id="SSF46785">
    <property type="entry name" value="Winged helix' DNA-binding domain"/>
    <property type="match status" value="1"/>
</dbReference>
<dbReference type="Pfam" id="PF00155">
    <property type="entry name" value="Aminotran_1_2"/>
    <property type="match status" value="1"/>
</dbReference>
<dbReference type="PANTHER" id="PTHR46577:SF1">
    <property type="entry name" value="HTH-TYPE TRANSCRIPTIONAL REGULATORY PROTEIN GABR"/>
    <property type="match status" value="1"/>
</dbReference>
<reference evidence="7 8" key="1">
    <citation type="submission" date="2019-12" db="EMBL/GenBank/DDBJ databases">
        <title>Whole genome sequencing of endophytic Actinobacterium Micromonospora sp. MPMI6T.</title>
        <authorList>
            <person name="Evv R."/>
            <person name="Podile A.R."/>
        </authorList>
    </citation>
    <scope>NUCLEOTIDE SEQUENCE [LARGE SCALE GENOMIC DNA]</scope>
    <source>
        <strain evidence="7 8">MPMI6</strain>
    </source>
</reference>
<keyword evidence="8" id="KW-1185">Reference proteome</keyword>
<dbReference type="Proteomes" id="UP000823521">
    <property type="component" value="Unassembled WGS sequence"/>
</dbReference>
<dbReference type="InterPro" id="IPR015421">
    <property type="entry name" value="PyrdxlP-dep_Trfase_major"/>
</dbReference>
<dbReference type="PRINTS" id="PR00035">
    <property type="entry name" value="HTHGNTR"/>
</dbReference>
<dbReference type="InterPro" id="IPR051446">
    <property type="entry name" value="HTH_trans_reg/aminotransferase"/>
</dbReference>
<keyword evidence="4" id="KW-0238">DNA-binding</keyword>
<dbReference type="SUPFAM" id="SSF53383">
    <property type="entry name" value="PLP-dependent transferases"/>
    <property type="match status" value="1"/>
</dbReference>
<evidence type="ECO:0000256" key="1">
    <source>
        <dbReference type="ARBA" id="ARBA00005384"/>
    </source>
</evidence>
<sequence length="485" mass="51876">MTSQVRGGQLARLLGQWHALPGRRRSPDYAALAGAVRGLLADGRLPLGVRLPAERELAEALKISRTTVTAAYRELRESGHLASRRGAGSWTMLPGGHRVASSGLWTPTDDLDMIDLSCAALAAPPELIHAARSAAEDLPRYLHGAGYHPTGIVELREAVAQGYADRGLPTSPEQIMVTSGTQHALDLVLRLGLPPGGSVLVESPTYPNALAALAARRARIATHGLALDGTGWDAELLLGSLRQTRPRMAYLIPEFQNPTGHLMPAELRERVVAAAHAAGTDLVVDESFVDLPLDGVELPPPTAAFDRHSRVVSIGGMSKPYWGGLRIGWVRASAPQVQRLAAARVGVDMASPVLDQLVAVHLLQAAPAIAAARRSQLTVQRDALLAALAERLPDWRVRIPRGGVTLWAELDGPISSALSRAAEEVGVRLAPGPRFGLDGTLERFLRLPFTLPAPELVDAVGRIAAVRYDLDRASRPRWREPAVIA</sequence>
<accession>A0ABS3VND3</accession>
<evidence type="ECO:0000256" key="2">
    <source>
        <dbReference type="ARBA" id="ARBA00022898"/>
    </source>
</evidence>
<keyword evidence="2" id="KW-0663">Pyridoxal phosphate</keyword>
<evidence type="ECO:0000256" key="3">
    <source>
        <dbReference type="ARBA" id="ARBA00023015"/>
    </source>
</evidence>
<dbReference type="CDD" id="cd07377">
    <property type="entry name" value="WHTH_GntR"/>
    <property type="match status" value="1"/>
</dbReference>
<keyword evidence="7" id="KW-0808">Transferase</keyword>
<dbReference type="InterPro" id="IPR015424">
    <property type="entry name" value="PyrdxlP-dep_Trfase"/>
</dbReference>
<dbReference type="EMBL" id="WVUH01000048">
    <property type="protein sequence ID" value="MBO4206048.1"/>
    <property type="molecule type" value="Genomic_DNA"/>
</dbReference>
<evidence type="ECO:0000313" key="7">
    <source>
        <dbReference type="EMBL" id="MBO4206048.1"/>
    </source>
</evidence>
<comment type="similarity">
    <text evidence="1">In the C-terminal section; belongs to the class-I pyridoxal-phosphate-dependent aminotransferase family.</text>
</comment>
<dbReference type="InterPro" id="IPR036388">
    <property type="entry name" value="WH-like_DNA-bd_sf"/>
</dbReference>
<dbReference type="InterPro" id="IPR036390">
    <property type="entry name" value="WH_DNA-bd_sf"/>
</dbReference>
<dbReference type="InterPro" id="IPR015422">
    <property type="entry name" value="PyrdxlP-dep_Trfase_small"/>
</dbReference>
<dbReference type="InterPro" id="IPR004839">
    <property type="entry name" value="Aminotransferase_I/II_large"/>
</dbReference>
<keyword evidence="7" id="KW-0032">Aminotransferase</keyword>
<gene>
    <name evidence="7" type="ORF">GSF22_08520</name>
</gene>
<evidence type="ECO:0000259" key="6">
    <source>
        <dbReference type="PROSITE" id="PS50949"/>
    </source>
</evidence>
<evidence type="ECO:0000256" key="4">
    <source>
        <dbReference type="ARBA" id="ARBA00023125"/>
    </source>
</evidence>
<dbReference type="SMART" id="SM00345">
    <property type="entry name" value="HTH_GNTR"/>
    <property type="match status" value="1"/>
</dbReference>
<evidence type="ECO:0000256" key="5">
    <source>
        <dbReference type="ARBA" id="ARBA00023163"/>
    </source>
</evidence>
<organism evidence="7 8">
    <name type="scientific">Micromonospora echinofusca</name>
    <dbReference type="NCBI Taxonomy" id="47858"/>
    <lineage>
        <taxon>Bacteria</taxon>
        <taxon>Bacillati</taxon>
        <taxon>Actinomycetota</taxon>
        <taxon>Actinomycetes</taxon>
        <taxon>Micromonosporales</taxon>
        <taxon>Micromonosporaceae</taxon>
        <taxon>Micromonospora</taxon>
    </lineage>
</organism>
<dbReference type="PANTHER" id="PTHR46577">
    <property type="entry name" value="HTH-TYPE TRANSCRIPTIONAL REGULATORY PROTEIN GABR"/>
    <property type="match status" value="1"/>
</dbReference>
<dbReference type="Gene3D" id="3.90.1150.10">
    <property type="entry name" value="Aspartate Aminotransferase, domain 1"/>
    <property type="match status" value="1"/>
</dbReference>
<proteinExistence type="inferred from homology"/>
<protein>
    <submittedName>
        <fullName evidence="7">Aminotransferase class I/II-fold pyridoxal phosphate-dependent enzyme</fullName>
    </submittedName>
</protein>
<dbReference type="RefSeq" id="WP_208812629.1">
    <property type="nucleotide sequence ID" value="NZ_WVUH01000048.1"/>
</dbReference>
<dbReference type="PROSITE" id="PS50949">
    <property type="entry name" value="HTH_GNTR"/>
    <property type="match status" value="1"/>
</dbReference>
<dbReference type="CDD" id="cd00609">
    <property type="entry name" value="AAT_like"/>
    <property type="match status" value="1"/>
</dbReference>
<evidence type="ECO:0000313" key="8">
    <source>
        <dbReference type="Proteomes" id="UP000823521"/>
    </source>
</evidence>
<dbReference type="Gene3D" id="1.10.10.10">
    <property type="entry name" value="Winged helix-like DNA-binding domain superfamily/Winged helix DNA-binding domain"/>
    <property type="match status" value="1"/>
</dbReference>
<dbReference type="GO" id="GO:0008483">
    <property type="term" value="F:transaminase activity"/>
    <property type="evidence" value="ECO:0007669"/>
    <property type="project" value="UniProtKB-KW"/>
</dbReference>
<keyword evidence="3" id="KW-0805">Transcription regulation</keyword>
<name>A0ABS3VND3_MICEH</name>
<feature type="domain" description="HTH gntR-type" evidence="6">
    <location>
        <begin position="26"/>
        <end position="94"/>
    </location>
</feature>